<feature type="region of interest" description="Disordered" evidence="3">
    <location>
        <begin position="59"/>
        <end position="84"/>
    </location>
</feature>
<dbReference type="Gene3D" id="4.10.240.10">
    <property type="entry name" value="Zn(2)-C6 fungal-type DNA-binding domain"/>
    <property type="match status" value="1"/>
</dbReference>
<keyword evidence="2" id="KW-0539">Nucleus</keyword>
<dbReference type="SUPFAM" id="SSF57701">
    <property type="entry name" value="Zn2/Cys6 DNA-binding domain"/>
    <property type="match status" value="1"/>
</dbReference>
<dbReference type="EMBL" id="ML986733">
    <property type="protein sequence ID" value="KAF2258872.1"/>
    <property type="molecule type" value="Genomic_DNA"/>
</dbReference>
<keyword evidence="6" id="KW-1185">Reference proteome</keyword>
<organism evidence="5 6">
    <name type="scientific">Lojkania enalia</name>
    <dbReference type="NCBI Taxonomy" id="147567"/>
    <lineage>
        <taxon>Eukaryota</taxon>
        <taxon>Fungi</taxon>
        <taxon>Dikarya</taxon>
        <taxon>Ascomycota</taxon>
        <taxon>Pezizomycotina</taxon>
        <taxon>Dothideomycetes</taxon>
        <taxon>Pleosporomycetidae</taxon>
        <taxon>Pleosporales</taxon>
        <taxon>Pleosporales incertae sedis</taxon>
        <taxon>Lojkania</taxon>
    </lineage>
</organism>
<dbReference type="Proteomes" id="UP000800093">
    <property type="component" value="Unassembled WGS sequence"/>
</dbReference>
<dbReference type="InterPro" id="IPR036864">
    <property type="entry name" value="Zn2-C6_fun-type_DNA-bd_sf"/>
</dbReference>
<evidence type="ECO:0000256" key="1">
    <source>
        <dbReference type="ARBA" id="ARBA00004123"/>
    </source>
</evidence>
<dbReference type="PANTHER" id="PTHR37534:SF7">
    <property type="entry name" value="TRANSCRIPTIONAL ACTIVATOR PROTEIN UGA3"/>
    <property type="match status" value="1"/>
</dbReference>
<feature type="compositionally biased region" description="Low complexity" evidence="3">
    <location>
        <begin position="59"/>
        <end position="71"/>
    </location>
</feature>
<comment type="subcellular location">
    <subcellularLocation>
        <location evidence="1">Nucleus</location>
    </subcellularLocation>
</comment>
<dbReference type="CDD" id="cd00067">
    <property type="entry name" value="GAL4"/>
    <property type="match status" value="1"/>
</dbReference>
<evidence type="ECO:0000256" key="2">
    <source>
        <dbReference type="ARBA" id="ARBA00023242"/>
    </source>
</evidence>
<feature type="domain" description="Zn(2)-C6 fungal-type" evidence="4">
    <location>
        <begin position="18"/>
        <end position="48"/>
    </location>
</feature>
<dbReference type="Pfam" id="PF11951">
    <property type="entry name" value="Fungal_trans_2"/>
    <property type="match status" value="1"/>
</dbReference>
<dbReference type="PANTHER" id="PTHR37534">
    <property type="entry name" value="TRANSCRIPTIONAL ACTIVATOR PROTEIN UGA3"/>
    <property type="match status" value="1"/>
</dbReference>
<evidence type="ECO:0000259" key="4">
    <source>
        <dbReference type="PROSITE" id="PS50048"/>
    </source>
</evidence>
<dbReference type="GO" id="GO:0045944">
    <property type="term" value="P:positive regulation of transcription by RNA polymerase II"/>
    <property type="evidence" value="ECO:0007669"/>
    <property type="project" value="TreeGrafter"/>
</dbReference>
<dbReference type="Pfam" id="PF00172">
    <property type="entry name" value="Zn_clus"/>
    <property type="match status" value="1"/>
</dbReference>
<dbReference type="InterPro" id="IPR021858">
    <property type="entry name" value="Fun_TF"/>
</dbReference>
<reference evidence="6" key="1">
    <citation type="journal article" date="2020" name="Stud. Mycol.">
        <title>101 Dothideomycetes genomes: A test case for predicting lifestyles and emergence of pathogens.</title>
        <authorList>
            <person name="Haridas S."/>
            <person name="Albert R."/>
            <person name="Binder M."/>
            <person name="Bloem J."/>
            <person name="LaButti K."/>
            <person name="Salamov A."/>
            <person name="Andreopoulos B."/>
            <person name="Baker S."/>
            <person name="Barry K."/>
            <person name="Bills G."/>
            <person name="Bluhm B."/>
            <person name="Cannon C."/>
            <person name="Castanera R."/>
            <person name="Culley D."/>
            <person name="Daum C."/>
            <person name="Ezra D."/>
            <person name="Gonzalez J."/>
            <person name="Henrissat B."/>
            <person name="Kuo A."/>
            <person name="Liang C."/>
            <person name="Lipzen A."/>
            <person name="Lutzoni F."/>
            <person name="Magnuson J."/>
            <person name="Mondo S."/>
            <person name="Nolan M."/>
            <person name="Ohm R."/>
            <person name="Pangilinan J."/>
            <person name="Park H.-J."/>
            <person name="Ramirez L."/>
            <person name="Alfaro M."/>
            <person name="Sun H."/>
            <person name="Tritt A."/>
            <person name="Yoshinaga Y."/>
            <person name="Zwiers L.-H."/>
            <person name="Turgeon B."/>
            <person name="Goodwin S."/>
            <person name="Spatafora J."/>
            <person name="Crous P."/>
            <person name="Grigoriev I."/>
        </authorList>
    </citation>
    <scope>NUCLEOTIDE SEQUENCE [LARGE SCALE GENOMIC DNA]</scope>
    <source>
        <strain evidence="6">CBS 304.66</strain>
    </source>
</reference>
<evidence type="ECO:0000313" key="6">
    <source>
        <dbReference type="Proteomes" id="UP000800093"/>
    </source>
</evidence>
<gene>
    <name evidence="5" type="ORF">CC78DRAFT_477140</name>
</gene>
<dbReference type="AlphaFoldDB" id="A0A9P4K049"/>
<dbReference type="GO" id="GO:0000976">
    <property type="term" value="F:transcription cis-regulatory region binding"/>
    <property type="evidence" value="ECO:0007669"/>
    <property type="project" value="TreeGrafter"/>
</dbReference>
<proteinExistence type="predicted"/>
<evidence type="ECO:0000256" key="3">
    <source>
        <dbReference type="SAM" id="MobiDB-lite"/>
    </source>
</evidence>
<dbReference type="GO" id="GO:0008270">
    <property type="term" value="F:zinc ion binding"/>
    <property type="evidence" value="ECO:0007669"/>
    <property type="project" value="InterPro"/>
</dbReference>
<protein>
    <recommendedName>
        <fullName evidence="4">Zn(2)-C6 fungal-type domain-containing protein</fullName>
    </recommendedName>
</protein>
<dbReference type="OrthoDB" id="3509362at2759"/>
<dbReference type="GO" id="GO:0000981">
    <property type="term" value="F:DNA-binding transcription factor activity, RNA polymerase II-specific"/>
    <property type="evidence" value="ECO:0007669"/>
    <property type="project" value="InterPro"/>
</dbReference>
<accession>A0A9P4K049</accession>
<evidence type="ECO:0000313" key="5">
    <source>
        <dbReference type="EMBL" id="KAF2258872.1"/>
    </source>
</evidence>
<comment type="caution">
    <text evidence="5">The sequence shown here is derived from an EMBL/GenBank/DDBJ whole genome shotgun (WGS) entry which is preliminary data.</text>
</comment>
<dbReference type="PROSITE" id="PS00463">
    <property type="entry name" value="ZN2_CY6_FUNGAL_1"/>
    <property type="match status" value="1"/>
</dbReference>
<dbReference type="PROSITE" id="PS50048">
    <property type="entry name" value="ZN2_CY6_FUNGAL_2"/>
    <property type="match status" value="1"/>
</dbReference>
<dbReference type="SMART" id="SM00066">
    <property type="entry name" value="GAL4"/>
    <property type="match status" value="1"/>
</dbReference>
<sequence>MGDTRPRKRKFAPRSRQGCLTCRVRRKRCDGQHPECQNCIRLNMKCEWQTQRQVVPEANTNTTPVSPTTTTHVREKTPATPSDSTPIGAALFPWDIFSGDEANEKAHLLNYYIEEFVPRISIATTPSSFYTKLYIPMAMEFEGVLDAVLAMSSAQLARRTANPDRAKHLRALSSRHQSKCHVYIRDRISPSGEPLTDIYQVMAVILLLVGLEALNGMKDTKWVSQLNCVRKILNTLYADQANWGSWELEAVRRHFTYHDVMASVMAGVTTMGSQGLSNRDSPHLFTAAPSLTIDPLMGLSYQLCGWICRIQYVTPSNPAFPMISEAAFAAIEREIQQWQYESPISAPGVDLPVALDLIALAEAFRLAALIHLYRKSDSHKILIPSCASRAMEFISRIPPGSSADSSLLYPIFLAGAELDSETDIGSCSQRLTAIQARNLYENVGNVHKVLQEVWRPVLNGEERRDWEDVLREWGWTLSLS</sequence>
<name>A0A9P4K049_9PLEO</name>
<dbReference type="GO" id="GO:0005634">
    <property type="term" value="C:nucleus"/>
    <property type="evidence" value="ECO:0007669"/>
    <property type="project" value="UniProtKB-SubCell"/>
</dbReference>
<dbReference type="InterPro" id="IPR001138">
    <property type="entry name" value="Zn2Cys6_DnaBD"/>
</dbReference>